<dbReference type="InterPro" id="IPR036890">
    <property type="entry name" value="HATPase_C_sf"/>
</dbReference>
<keyword evidence="11" id="KW-0808">Transferase</keyword>
<dbReference type="RefSeq" id="WP_092347115.1">
    <property type="nucleotide sequence ID" value="NZ_FNQN01000005.1"/>
</dbReference>
<evidence type="ECO:0000256" key="9">
    <source>
        <dbReference type="SAM" id="Phobius"/>
    </source>
</evidence>
<keyword evidence="5" id="KW-0597">Phosphoprotein</keyword>
<dbReference type="Gene3D" id="1.10.287.130">
    <property type="match status" value="1"/>
</dbReference>
<dbReference type="STRING" id="37625.SAMN05660420_01814"/>
<dbReference type="Gene3D" id="3.30.565.10">
    <property type="entry name" value="Histidine kinase-like ATPase, C-terminal domain"/>
    <property type="match status" value="1"/>
</dbReference>
<dbReference type="AlphaFoldDB" id="A0A1H4AF77"/>
<dbReference type="EMBL" id="FNQN01000005">
    <property type="protein sequence ID" value="SEA34669.1"/>
    <property type="molecule type" value="Genomic_DNA"/>
</dbReference>
<evidence type="ECO:0000256" key="6">
    <source>
        <dbReference type="ARBA" id="ARBA00022692"/>
    </source>
</evidence>
<evidence type="ECO:0000256" key="1">
    <source>
        <dbReference type="ARBA" id="ARBA00000085"/>
    </source>
</evidence>
<dbReference type="EC" id="2.7.13.3" evidence="3"/>
<comment type="catalytic activity">
    <reaction evidence="1">
        <text>ATP + protein L-histidine = ADP + protein N-phospho-L-histidine.</text>
        <dbReference type="EC" id="2.7.13.3"/>
    </reaction>
</comment>
<protein>
    <recommendedName>
        <fullName evidence="3">histidine kinase</fullName>
        <ecNumber evidence="3">2.7.13.3</ecNumber>
    </recommendedName>
</protein>
<keyword evidence="11" id="KW-0418">Kinase</keyword>
<comment type="subcellular location">
    <subcellularLocation>
        <location evidence="2">Cell membrane</location>
        <topology evidence="2">Multi-pass membrane protein</topology>
    </subcellularLocation>
</comment>
<feature type="domain" description="Histidine kinase" evidence="10">
    <location>
        <begin position="409"/>
        <end position="652"/>
    </location>
</feature>
<sequence>MKLRTKVMMILVLSVVVVMGGSGLFFLEQYKAAFRNSVYESINSIAENTAQSLADYLRIQHDVAKHIGIMIPPEVIKHHQFTWIEEYFSKYFKDFDQFTNGFFFLDKNGILQADYPVHPELHGKDFSFRPYFQETMETQQGIIDQPYRSTRTDEGVLTFTVYLKDENDEPLGMVGASVPLEANDILGKIRTNRVGKTGYSYVFDKTRLMVLHPNAERILTRDVPVGANKMFDAAIDGFAGTAETVTSKGIKMFVAFQPVLMTDWIVATQVPIADALAPLWANQQLFILFICLGSASSALVGSYFVHRSMRDLETLESITANLSIPEKTTKNIEEALVAETEKLEILSKHVEFGPLSRIINELYHRLVGSFVELQEITGKLNDAYQLLKSSQSQILQQEKMASVGQLAAGIAHEINNPMGFINSNLSAMKRYQGKFSKYIHQLEDYLDLVAPYEVLNQQKGLKKDQKIDYMFEDIEDLIDESIEGAARVIKIVQDLKSFSRLDQSDFAKADINKCLESTIAIAWNEIKYKVTLVKEYGEVPMIDCYPQHLNQVFLNILLNAAQAIPDTGNIKVKTWTEQDKINISISDNGIGIPEDIKERIFEPFFTTKDVGKGTGLGMSISYEIIKKHKGRITLDSLEGVGTTFRLELPLKSEGMTNA</sequence>
<evidence type="ECO:0000256" key="4">
    <source>
        <dbReference type="ARBA" id="ARBA00022475"/>
    </source>
</evidence>
<keyword evidence="4" id="KW-1003">Cell membrane</keyword>
<keyword evidence="6 9" id="KW-0812">Transmembrane</keyword>
<evidence type="ECO:0000256" key="2">
    <source>
        <dbReference type="ARBA" id="ARBA00004651"/>
    </source>
</evidence>
<dbReference type="SUPFAM" id="SSF55874">
    <property type="entry name" value="ATPase domain of HSP90 chaperone/DNA topoisomerase II/histidine kinase"/>
    <property type="match status" value="1"/>
</dbReference>
<organism evidence="11 12">
    <name type="scientific">Desulfuromusa kysingii</name>
    <dbReference type="NCBI Taxonomy" id="37625"/>
    <lineage>
        <taxon>Bacteria</taxon>
        <taxon>Pseudomonadati</taxon>
        <taxon>Thermodesulfobacteriota</taxon>
        <taxon>Desulfuromonadia</taxon>
        <taxon>Desulfuromonadales</taxon>
        <taxon>Geopsychrobacteraceae</taxon>
        <taxon>Desulfuromusa</taxon>
    </lineage>
</organism>
<evidence type="ECO:0000259" key="10">
    <source>
        <dbReference type="PROSITE" id="PS50109"/>
    </source>
</evidence>
<dbReference type="GO" id="GO:0000155">
    <property type="term" value="F:phosphorelay sensor kinase activity"/>
    <property type="evidence" value="ECO:0007669"/>
    <property type="project" value="InterPro"/>
</dbReference>
<name>A0A1H4AF77_9BACT</name>
<dbReference type="SUPFAM" id="SSF103190">
    <property type="entry name" value="Sensory domain-like"/>
    <property type="match status" value="1"/>
</dbReference>
<dbReference type="InterPro" id="IPR003594">
    <property type="entry name" value="HATPase_dom"/>
</dbReference>
<dbReference type="SUPFAM" id="SSF47384">
    <property type="entry name" value="Homodimeric domain of signal transducing histidine kinase"/>
    <property type="match status" value="1"/>
</dbReference>
<evidence type="ECO:0000256" key="3">
    <source>
        <dbReference type="ARBA" id="ARBA00012438"/>
    </source>
</evidence>
<reference evidence="11 12" key="1">
    <citation type="submission" date="2016-10" db="EMBL/GenBank/DDBJ databases">
        <authorList>
            <person name="de Groot N.N."/>
        </authorList>
    </citation>
    <scope>NUCLEOTIDE SEQUENCE [LARGE SCALE GENOMIC DNA]</scope>
    <source>
        <strain evidence="11 12">DSM 7343</strain>
    </source>
</reference>
<dbReference type="InterPro" id="IPR005467">
    <property type="entry name" value="His_kinase_dom"/>
</dbReference>
<evidence type="ECO:0000256" key="5">
    <source>
        <dbReference type="ARBA" id="ARBA00022553"/>
    </source>
</evidence>
<accession>A0A1H4AF77</accession>
<dbReference type="InterPro" id="IPR036097">
    <property type="entry name" value="HisK_dim/P_sf"/>
</dbReference>
<keyword evidence="7 9" id="KW-1133">Transmembrane helix</keyword>
<dbReference type="GO" id="GO:0005886">
    <property type="term" value="C:plasma membrane"/>
    <property type="evidence" value="ECO:0007669"/>
    <property type="project" value="UniProtKB-SubCell"/>
</dbReference>
<dbReference type="InterPro" id="IPR033479">
    <property type="entry name" value="dCache_1"/>
</dbReference>
<feature type="transmembrane region" description="Helical" evidence="9">
    <location>
        <begin position="7"/>
        <end position="27"/>
    </location>
</feature>
<keyword evidence="12" id="KW-1185">Reference proteome</keyword>
<dbReference type="CDD" id="cd12914">
    <property type="entry name" value="PDC1_DGC_like"/>
    <property type="match status" value="1"/>
</dbReference>
<dbReference type="CDD" id="cd00082">
    <property type="entry name" value="HisKA"/>
    <property type="match status" value="1"/>
</dbReference>
<dbReference type="OrthoDB" id="9769169at2"/>
<evidence type="ECO:0000313" key="11">
    <source>
        <dbReference type="EMBL" id="SEA34669.1"/>
    </source>
</evidence>
<proteinExistence type="predicted"/>
<dbReference type="InterPro" id="IPR004358">
    <property type="entry name" value="Sig_transdc_His_kin-like_C"/>
</dbReference>
<evidence type="ECO:0000256" key="7">
    <source>
        <dbReference type="ARBA" id="ARBA00022989"/>
    </source>
</evidence>
<keyword evidence="8 9" id="KW-0472">Membrane</keyword>
<dbReference type="PRINTS" id="PR00344">
    <property type="entry name" value="BCTRLSENSOR"/>
</dbReference>
<dbReference type="InterPro" id="IPR003661">
    <property type="entry name" value="HisK_dim/P_dom"/>
</dbReference>
<evidence type="ECO:0000313" key="12">
    <source>
        <dbReference type="Proteomes" id="UP000199409"/>
    </source>
</evidence>
<dbReference type="CDD" id="cd12912">
    <property type="entry name" value="PDC2_MCP_like"/>
    <property type="match status" value="1"/>
</dbReference>
<dbReference type="Pfam" id="PF02518">
    <property type="entry name" value="HATPase_c"/>
    <property type="match status" value="1"/>
</dbReference>
<dbReference type="PANTHER" id="PTHR43065:SF50">
    <property type="entry name" value="HISTIDINE KINASE"/>
    <property type="match status" value="1"/>
</dbReference>
<dbReference type="SMART" id="SM00388">
    <property type="entry name" value="HisKA"/>
    <property type="match status" value="1"/>
</dbReference>
<gene>
    <name evidence="11" type="ORF">SAMN05660420_01814</name>
</gene>
<dbReference type="PROSITE" id="PS50109">
    <property type="entry name" value="HIS_KIN"/>
    <property type="match status" value="1"/>
</dbReference>
<dbReference type="Gene3D" id="3.30.450.20">
    <property type="entry name" value="PAS domain"/>
    <property type="match status" value="1"/>
</dbReference>
<dbReference type="Proteomes" id="UP000199409">
    <property type="component" value="Unassembled WGS sequence"/>
</dbReference>
<dbReference type="SMART" id="SM00387">
    <property type="entry name" value="HATPase_c"/>
    <property type="match status" value="1"/>
</dbReference>
<dbReference type="InterPro" id="IPR029151">
    <property type="entry name" value="Sensor-like_sf"/>
</dbReference>
<evidence type="ECO:0000256" key="8">
    <source>
        <dbReference type="ARBA" id="ARBA00023136"/>
    </source>
</evidence>
<dbReference type="PANTHER" id="PTHR43065">
    <property type="entry name" value="SENSOR HISTIDINE KINASE"/>
    <property type="match status" value="1"/>
</dbReference>
<dbReference type="Pfam" id="PF02743">
    <property type="entry name" value="dCache_1"/>
    <property type="match status" value="1"/>
</dbReference>